<sequence length="58" mass="6722">MVRRRYQCDPLYSHIQPLPGLKTLAIEVAFKTVLSIFSHKGRKNEKRRPCCQPLGNLI</sequence>
<reference evidence="1 2" key="1">
    <citation type="submission" date="2017-04" db="EMBL/GenBank/DDBJ databases">
        <authorList>
            <consortium name="Geobacter pelophilus Genome Sequencing"/>
            <person name="Aoyagi T."/>
            <person name="Koike H."/>
            <person name="Hori T."/>
        </authorList>
    </citation>
    <scope>NUCLEOTIDE SEQUENCE [LARGE SCALE GENOMIC DNA]</scope>
    <source>
        <strain evidence="1 2">Drf2</strain>
    </source>
</reference>
<dbReference type="Proteomes" id="UP000194153">
    <property type="component" value="Unassembled WGS sequence"/>
</dbReference>
<evidence type="ECO:0000313" key="2">
    <source>
        <dbReference type="Proteomes" id="UP000194153"/>
    </source>
</evidence>
<keyword evidence="2" id="KW-1185">Reference proteome</keyword>
<organism evidence="1 2">
    <name type="scientific">Geoanaerobacter pelophilus</name>
    <dbReference type="NCBI Taxonomy" id="60036"/>
    <lineage>
        <taxon>Bacteria</taxon>
        <taxon>Pseudomonadati</taxon>
        <taxon>Thermodesulfobacteriota</taxon>
        <taxon>Desulfuromonadia</taxon>
        <taxon>Geobacterales</taxon>
        <taxon>Geobacteraceae</taxon>
        <taxon>Geoanaerobacter</taxon>
    </lineage>
</organism>
<comment type="caution">
    <text evidence="1">The sequence shown here is derived from an EMBL/GenBank/DDBJ whole genome shotgun (WGS) entry which is preliminary data.</text>
</comment>
<name>A0ABQ0MP53_9BACT</name>
<evidence type="ECO:0000313" key="1">
    <source>
        <dbReference type="EMBL" id="GAW68859.1"/>
    </source>
</evidence>
<proteinExistence type="predicted"/>
<accession>A0ABQ0MP53</accession>
<dbReference type="EMBL" id="BDQG01000001">
    <property type="protein sequence ID" value="GAW68859.1"/>
    <property type="molecule type" value="Genomic_DNA"/>
</dbReference>
<protein>
    <recommendedName>
        <fullName evidence="3">Transposase DDE domain-containing protein</fullName>
    </recommendedName>
</protein>
<gene>
    <name evidence="1" type="ORF">GPEL0_01r5395</name>
</gene>
<reference evidence="2" key="2">
    <citation type="submission" date="2017-05" db="EMBL/GenBank/DDBJ databases">
        <title>Draft genome sequence of Geobacter pelophilus, a iron(III)-reducing bacteria.</title>
        <authorList>
            <person name="Aoyagi T."/>
            <person name="Koike H."/>
            <person name="Morita T."/>
            <person name="Sato Y."/>
            <person name="Habe H."/>
            <person name="Hori T."/>
        </authorList>
    </citation>
    <scope>NUCLEOTIDE SEQUENCE [LARGE SCALE GENOMIC DNA]</scope>
    <source>
        <strain evidence="2">Drf2</strain>
    </source>
</reference>
<evidence type="ECO:0008006" key="3">
    <source>
        <dbReference type="Google" id="ProtNLM"/>
    </source>
</evidence>